<gene>
    <name evidence="1" type="primary">trhO</name>
    <name evidence="3" type="ORF">SFSGTM_25550</name>
</gene>
<name>A0A809SEZ7_9PROT</name>
<dbReference type="InterPro" id="IPR001763">
    <property type="entry name" value="Rhodanese-like_dom"/>
</dbReference>
<dbReference type="GO" id="GO:0016705">
    <property type="term" value="F:oxidoreductase activity, acting on paired donors, with incorporation or reduction of molecular oxygen"/>
    <property type="evidence" value="ECO:0007669"/>
    <property type="project" value="UniProtKB-UniRule"/>
</dbReference>
<dbReference type="PANTHER" id="PTHR43268">
    <property type="entry name" value="THIOSULFATE SULFURTRANSFERASE/RHODANESE-LIKE DOMAIN-CONTAINING PROTEIN 2"/>
    <property type="match status" value="1"/>
</dbReference>
<evidence type="ECO:0000256" key="1">
    <source>
        <dbReference type="HAMAP-Rule" id="MF_00469"/>
    </source>
</evidence>
<dbReference type="InterPro" id="IPR036873">
    <property type="entry name" value="Rhodanese-like_dom_sf"/>
</dbReference>
<keyword evidence="4" id="KW-1185">Reference proteome</keyword>
<sequence length="286" mass="32124">MANILNIAAYRFVELDQLPELREQFRNKTAAHKLKGTILLTPEGINMFLAGIPDELEAFISWLTADARFADIEIKRSWSDEMPFNRMLVKLKKEIITFHQPGFDRTAHPAPQLPASELKKWYDEGREFVIVDTRNDFEFQVGTFKNAVNLQLNTFGDFAAATKQLDNYRDIPIVTFCTGGIRCEKAAPYMAGEGFNQVYQLQGGILKYFEECGDTHYDGECFVFDKRVALDGELKPTATNICFACRTVLTPEEQTSPDYVVGVSCPHCIGKVQSSTSTMAGNSTSV</sequence>
<evidence type="ECO:0000313" key="3">
    <source>
        <dbReference type="EMBL" id="BBP01847.1"/>
    </source>
</evidence>
<dbReference type="KEGG" id="sniv:SFSGTM_25550"/>
<dbReference type="HAMAP" id="MF_00469">
    <property type="entry name" value="TrhO"/>
    <property type="match status" value="1"/>
</dbReference>
<accession>A0A809SEZ7</accession>
<comment type="function">
    <text evidence="1">Catalyzes oxygen-dependent 5-hydroxyuridine (ho5U) modification at position 34 in tRNAs.</text>
</comment>
<dbReference type="Pfam" id="PF17773">
    <property type="entry name" value="UPF0176_N"/>
    <property type="match status" value="1"/>
</dbReference>
<dbReference type="EC" id="1.14.-.-" evidence="1"/>
<dbReference type="NCBIfam" id="NF003703">
    <property type="entry name" value="PRK05320.1"/>
    <property type="match status" value="1"/>
</dbReference>
<comment type="catalytic activity">
    <reaction evidence="1">
        <text>uridine(34) in tRNA + AH2 + O2 = 5-hydroxyuridine(34) in tRNA + A + H2O</text>
        <dbReference type="Rhea" id="RHEA:64224"/>
        <dbReference type="Rhea" id="RHEA-COMP:11727"/>
        <dbReference type="Rhea" id="RHEA-COMP:13381"/>
        <dbReference type="ChEBI" id="CHEBI:13193"/>
        <dbReference type="ChEBI" id="CHEBI:15377"/>
        <dbReference type="ChEBI" id="CHEBI:15379"/>
        <dbReference type="ChEBI" id="CHEBI:17499"/>
        <dbReference type="ChEBI" id="CHEBI:65315"/>
        <dbReference type="ChEBI" id="CHEBI:136877"/>
    </reaction>
</comment>
<dbReference type="SMART" id="SM00450">
    <property type="entry name" value="RHOD"/>
    <property type="match status" value="1"/>
</dbReference>
<keyword evidence="1" id="KW-0819">tRNA processing</keyword>
<dbReference type="GO" id="GO:0006400">
    <property type="term" value="P:tRNA modification"/>
    <property type="evidence" value="ECO:0007669"/>
    <property type="project" value="UniProtKB-UniRule"/>
</dbReference>
<dbReference type="SUPFAM" id="SSF52821">
    <property type="entry name" value="Rhodanese/Cell cycle control phosphatase"/>
    <property type="match status" value="1"/>
</dbReference>
<dbReference type="RefSeq" id="WP_162085565.1">
    <property type="nucleotide sequence ID" value="NZ_AP021881.1"/>
</dbReference>
<dbReference type="AlphaFoldDB" id="A0A809SEZ7"/>
<dbReference type="Gene3D" id="3.30.70.100">
    <property type="match status" value="1"/>
</dbReference>
<organism evidence="3 4">
    <name type="scientific">Sulfuriferula nivalis</name>
    <dbReference type="NCBI Taxonomy" id="2675298"/>
    <lineage>
        <taxon>Bacteria</taxon>
        <taxon>Pseudomonadati</taxon>
        <taxon>Pseudomonadota</taxon>
        <taxon>Betaproteobacteria</taxon>
        <taxon>Nitrosomonadales</taxon>
        <taxon>Sulfuricellaceae</taxon>
        <taxon>Sulfuriferula</taxon>
    </lineage>
</organism>
<evidence type="ECO:0000313" key="4">
    <source>
        <dbReference type="Proteomes" id="UP000463939"/>
    </source>
</evidence>
<dbReference type="EMBL" id="AP021881">
    <property type="protein sequence ID" value="BBP01847.1"/>
    <property type="molecule type" value="Genomic_DNA"/>
</dbReference>
<dbReference type="Proteomes" id="UP000463939">
    <property type="component" value="Chromosome"/>
</dbReference>
<keyword evidence="1" id="KW-0560">Oxidoreductase</keyword>
<dbReference type="Pfam" id="PF00581">
    <property type="entry name" value="Rhodanese"/>
    <property type="match status" value="1"/>
</dbReference>
<protein>
    <recommendedName>
        <fullName evidence="1">tRNA uridine(34) hydroxylase</fullName>
        <ecNumber evidence="1">1.14.-.-</ecNumber>
    </recommendedName>
    <alternativeName>
        <fullName evidence="1">tRNA hydroxylation protein O</fullName>
    </alternativeName>
</protein>
<dbReference type="PROSITE" id="PS50206">
    <property type="entry name" value="RHODANESE_3"/>
    <property type="match status" value="1"/>
</dbReference>
<dbReference type="Gene3D" id="3.40.250.10">
    <property type="entry name" value="Rhodanese-like domain"/>
    <property type="match status" value="1"/>
</dbReference>
<proteinExistence type="inferred from homology"/>
<dbReference type="InterPro" id="IPR040503">
    <property type="entry name" value="TRHO_N"/>
</dbReference>
<dbReference type="PANTHER" id="PTHR43268:SF3">
    <property type="entry name" value="RHODANESE-LIKE DOMAIN-CONTAINING PROTEIN 7-RELATED"/>
    <property type="match status" value="1"/>
</dbReference>
<reference evidence="4" key="1">
    <citation type="submission" date="2019-11" db="EMBL/GenBank/DDBJ databases">
        <title>Isolation and characterization of a novel species in the genus Sulfuriferula.</title>
        <authorList>
            <person name="Mochizuki J."/>
            <person name="Kojima H."/>
            <person name="Fukui M."/>
        </authorList>
    </citation>
    <scope>NUCLEOTIDE SEQUENCE [LARGE SCALE GENOMIC DNA]</scope>
    <source>
        <strain evidence="4">SGTM</strain>
    </source>
</reference>
<comment type="similarity">
    <text evidence="1">Belongs to the TrhO family.</text>
</comment>
<dbReference type="InterPro" id="IPR020936">
    <property type="entry name" value="TrhO"/>
</dbReference>
<evidence type="ECO:0000259" key="2">
    <source>
        <dbReference type="PROSITE" id="PS50206"/>
    </source>
</evidence>
<feature type="domain" description="Rhodanese" evidence="2">
    <location>
        <begin position="124"/>
        <end position="217"/>
    </location>
</feature>